<dbReference type="EMBL" id="LYVF01000009">
    <property type="protein sequence ID" value="OAT86717.1"/>
    <property type="molecule type" value="Genomic_DNA"/>
</dbReference>
<feature type="transmembrane region" description="Helical" evidence="1">
    <location>
        <begin position="49"/>
        <end position="72"/>
    </location>
</feature>
<keyword evidence="1" id="KW-0472">Membrane</keyword>
<dbReference type="Pfam" id="PF04020">
    <property type="entry name" value="Phage_holin_4_2"/>
    <property type="match status" value="1"/>
</dbReference>
<accession>A0A1B7LJG9</accession>
<dbReference type="PANTHER" id="PTHR37309">
    <property type="entry name" value="SLR0284 PROTEIN"/>
    <property type="match status" value="1"/>
</dbReference>
<organism evidence="2 3">
    <name type="scientific">Desulfotomaculum copahuensis</name>
    <dbReference type="NCBI Taxonomy" id="1838280"/>
    <lineage>
        <taxon>Bacteria</taxon>
        <taxon>Bacillati</taxon>
        <taxon>Bacillota</taxon>
        <taxon>Clostridia</taxon>
        <taxon>Eubacteriales</taxon>
        <taxon>Desulfotomaculaceae</taxon>
        <taxon>Desulfotomaculum</taxon>
    </lineage>
</organism>
<evidence type="ECO:0000313" key="2">
    <source>
        <dbReference type="EMBL" id="OAT86717.1"/>
    </source>
</evidence>
<feature type="transmembrane region" description="Helical" evidence="1">
    <location>
        <begin position="20"/>
        <end position="42"/>
    </location>
</feature>
<dbReference type="PANTHER" id="PTHR37309:SF1">
    <property type="entry name" value="SLR0284 PROTEIN"/>
    <property type="match status" value="1"/>
</dbReference>
<feature type="transmembrane region" description="Helical" evidence="1">
    <location>
        <begin position="84"/>
        <end position="106"/>
    </location>
</feature>
<comment type="caution">
    <text evidence="2">The sequence shown here is derived from an EMBL/GenBank/DDBJ whole genome shotgun (WGS) entry which is preliminary data.</text>
</comment>
<evidence type="ECO:0008006" key="4">
    <source>
        <dbReference type="Google" id="ProtNLM"/>
    </source>
</evidence>
<dbReference type="Proteomes" id="UP000078532">
    <property type="component" value="Unassembled WGS sequence"/>
</dbReference>
<keyword evidence="1" id="KW-1133">Transmembrane helix</keyword>
<evidence type="ECO:0000313" key="3">
    <source>
        <dbReference type="Proteomes" id="UP000078532"/>
    </source>
</evidence>
<dbReference type="OrthoDB" id="7205479at2"/>
<reference evidence="2 3" key="1">
    <citation type="submission" date="2016-04" db="EMBL/GenBank/DDBJ databases">
        <authorList>
            <person name="Evans L.H."/>
            <person name="Alamgir A."/>
            <person name="Owens N."/>
            <person name="Weber N.D."/>
            <person name="Virtaneva K."/>
            <person name="Barbian K."/>
            <person name="Babar A."/>
            <person name="Rosenke K."/>
        </authorList>
    </citation>
    <scope>NUCLEOTIDE SEQUENCE [LARGE SCALE GENOMIC DNA]</scope>
    <source>
        <strain evidence="2 3">LMa1</strain>
    </source>
</reference>
<sequence>MKWLLNICLNGLALLLVDFLVPGIHLAGIGPAVLAAFVLGVINTLIRPVLIFFTLPLTVVTLGLFIFVINAVTFTLTAWLVPGFHVYTFSGAFWGALLYSVAGWLINHLVLDD</sequence>
<keyword evidence="3" id="KW-1185">Reference proteome</keyword>
<evidence type="ECO:0000256" key="1">
    <source>
        <dbReference type="SAM" id="Phobius"/>
    </source>
</evidence>
<name>A0A1B7LJG9_9FIRM</name>
<protein>
    <recommendedName>
        <fullName evidence="4">Phage holin family protein</fullName>
    </recommendedName>
</protein>
<keyword evidence="1" id="KW-0812">Transmembrane</keyword>
<gene>
    <name evidence="2" type="ORF">A6M21_02560</name>
</gene>
<dbReference type="RefSeq" id="WP_066666033.1">
    <property type="nucleotide sequence ID" value="NZ_LYVF01000009.1"/>
</dbReference>
<proteinExistence type="predicted"/>
<dbReference type="AlphaFoldDB" id="A0A1B7LJG9"/>
<dbReference type="InterPro" id="IPR007165">
    <property type="entry name" value="Phage_holin_4_2"/>
</dbReference>
<dbReference type="STRING" id="1838280.A6M21_02560"/>